<organism evidence="1">
    <name type="scientific">hydrothermal vent metagenome</name>
    <dbReference type="NCBI Taxonomy" id="652676"/>
    <lineage>
        <taxon>unclassified sequences</taxon>
        <taxon>metagenomes</taxon>
        <taxon>ecological metagenomes</taxon>
    </lineage>
</organism>
<proteinExistence type="predicted"/>
<sequence length="569" mass="64770">MNATAKIKIKRSSKTFGQFANLPSAFKSPPKGVADKAMVIAKIDGLKRVVVKQLQEAANQLALVNRYNIKNEKRIKLVNAIMVSVYAAMSKHYTKYQTNVLSLPESKERREVILACIDITEQAAIACKHYFKEIYSAKSLGYRRNRSKCIDMGVRILELLRIEQRFRALRHQKLPPAAWQDINRVFFSLLVHGDIDESRELSGYIGTWAKKSSIKKQNASASAKKIYLSIQLFGLLDAPSWSTRLFHAADAYLEHVADAIVIHTDDKVELEPGWLMTNIDLKGPPLFQREQHPVDPSIKFEYSNLYNHLINDYEELAKMKFIGQLDEDKLSRPLFDLEEIERFPLLETMLFGLRPRERMQKRHAAFGHESLKLFFGYRQTFDLLMDMANEDVKRLTKTRAFSDTLAGVSAGLSDKLNSHSLTKWEIVNFSTGGILVLTRESASTNPIQIGQIVAFNPNDDVKRPMLGYVSRINRPSEQQVEVAIVRFSNHAESALLQENQKSNETGSGVILFQNMEGKWCLIARHDYDFIPGTPFKLLRESNKTIPARLGNVMLSKQEFIVFELSAPGM</sequence>
<evidence type="ECO:0000313" key="1">
    <source>
        <dbReference type="EMBL" id="VAW91538.1"/>
    </source>
</evidence>
<protein>
    <recommendedName>
        <fullName evidence="2">PilZ domain-containing protein</fullName>
    </recommendedName>
</protein>
<accession>A0A3B0ZDP2</accession>
<gene>
    <name evidence="1" type="ORF">MNBD_GAMMA21-1075</name>
</gene>
<name>A0A3B0ZDP2_9ZZZZ</name>
<dbReference type="AlphaFoldDB" id="A0A3B0ZDP2"/>
<reference evidence="1" key="1">
    <citation type="submission" date="2018-06" db="EMBL/GenBank/DDBJ databases">
        <authorList>
            <person name="Zhirakovskaya E."/>
        </authorList>
    </citation>
    <scope>NUCLEOTIDE SEQUENCE</scope>
</reference>
<dbReference type="EMBL" id="UOFR01000012">
    <property type="protein sequence ID" value="VAW91538.1"/>
    <property type="molecule type" value="Genomic_DNA"/>
</dbReference>
<evidence type="ECO:0008006" key="2">
    <source>
        <dbReference type="Google" id="ProtNLM"/>
    </source>
</evidence>